<dbReference type="SUPFAM" id="SSF53613">
    <property type="entry name" value="Ribokinase-like"/>
    <property type="match status" value="1"/>
</dbReference>
<proteinExistence type="predicted"/>
<protein>
    <submittedName>
        <fullName evidence="2">YjeF protein</fullName>
    </submittedName>
</protein>
<gene>
    <name evidence="2" type="ORF">LEA_06231</name>
</gene>
<dbReference type="InterPro" id="IPR017953">
    <property type="entry name" value="Carbohydrate_kinase_pred_CS"/>
</dbReference>
<reference evidence="2" key="1">
    <citation type="journal article" date="2013" name="Environ. Microbiol.">
        <title>Microbiota from the distal guts of lean and obese adolescents exhibit partial functional redundancy besides clear differences in community structure.</title>
        <authorList>
            <person name="Ferrer M."/>
            <person name="Ruiz A."/>
            <person name="Lanza F."/>
            <person name="Haange S.B."/>
            <person name="Oberbach A."/>
            <person name="Till H."/>
            <person name="Bargiela R."/>
            <person name="Campoy C."/>
            <person name="Segura M.T."/>
            <person name="Richter M."/>
            <person name="von Bergen M."/>
            <person name="Seifert J."/>
            <person name="Suarez A."/>
        </authorList>
    </citation>
    <scope>NUCLEOTIDE SEQUENCE</scope>
</reference>
<comment type="caution">
    <text evidence="2">The sequence shown here is derived from an EMBL/GenBank/DDBJ whole genome shotgun (WGS) entry which is preliminary data.</text>
</comment>
<dbReference type="Pfam" id="PF01256">
    <property type="entry name" value="Carb_kinase"/>
    <property type="match status" value="1"/>
</dbReference>
<dbReference type="InterPro" id="IPR029056">
    <property type="entry name" value="Ribokinase-like"/>
</dbReference>
<dbReference type="GO" id="GO:0016836">
    <property type="term" value="F:hydro-lyase activity"/>
    <property type="evidence" value="ECO:0007669"/>
    <property type="project" value="InterPro"/>
</dbReference>
<evidence type="ECO:0000259" key="1">
    <source>
        <dbReference type="PROSITE" id="PS51383"/>
    </source>
</evidence>
<dbReference type="PROSITE" id="PS01050">
    <property type="entry name" value="YJEF_C_2"/>
    <property type="match status" value="1"/>
</dbReference>
<feature type="domain" description="YjeF C-terminal" evidence="1">
    <location>
        <begin position="1"/>
        <end position="67"/>
    </location>
</feature>
<name>K1TJV7_9ZZZZ</name>
<accession>K1TJV7</accession>
<organism evidence="2">
    <name type="scientific">human gut metagenome</name>
    <dbReference type="NCBI Taxonomy" id="408170"/>
    <lineage>
        <taxon>unclassified sequences</taxon>
        <taxon>metagenomes</taxon>
        <taxon>organismal metagenomes</taxon>
    </lineage>
</organism>
<dbReference type="InterPro" id="IPR000631">
    <property type="entry name" value="CARKD"/>
</dbReference>
<dbReference type="EMBL" id="AJWY01004072">
    <property type="protein sequence ID" value="EKC73432.1"/>
    <property type="molecule type" value="Genomic_DNA"/>
</dbReference>
<dbReference type="Gene3D" id="3.40.1190.20">
    <property type="match status" value="1"/>
</dbReference>
<evidence type="ECO:0000313" key="2">
    <source>
        <dbReference type="EMBL" id="EKC73432.1"/>
    </source>
</evidence>
<dbReference type="PROSITE" id="PS51383">
    <property type="entry name" value="YJEF_C_3"/>
    <property type="match status" value="1"/>
</dbReference>
<sequence length="69" mass="7229">MATAGSGDVLTGIITGLLARGYKQEDACSLGMHLHGLAGDLAAKDLGKESLIASDIIQYLPKAFLRLEE</sequence>
<dbReference type="AlphaFoldDB" id="K1TJV7"/>